<accession>A0ABS3U7Q3</accession>
<comment type="caution">
    <text evidence="2">The sequence shown here is derived from an EMBL/GenBank/DDBJ whole genome shotgun (WGS) entry which is preliminary data.</text>
</comment>
<feature type="transmembrane region" description="Helical" evidence="1">
    <location>
        <begin position="53"/>
        <end position="77"/>
    </location>
</feature>
<keyword evidence="1" id="KW-1133">Transmembrane helix</keyword>
<evidence type="ECO:0008006" key="4">
    <source>
        <dbReference type="Google" id="ProtNLM"/>
    </source>
</evidence>
<feature type="transmembrane region" description="Helical" evidence="1">
    <location>
        <begin position="26"/>
        <end position="47"/>
    </location>
</feature>
<keyword evidence="1" id="KW-0472">Membrane</keyword>
<evidence type="ECO:0000313" key="3">
    <source>
        <dbReference type="Proteomes" id="UP000681341"/>
    </source>
</evidence>
<proteinExistence type="predicted"/>
<organism evidence="2 3">
    <name type="scientific">Glycomyces niveus</name>
    <dbReference type="NCBI Taxonomy" id="2820287"/>
    <lineage>
        <taxon>Bacteria</taxon>
        <taxon>Bacillati</taxon>
        <taxon>Actinomycetota</taxon>
        <taxon>Actinomycetes</taxon>
        <taxon>Glycomycetales</taxon>
        <taxon>Glycomycetaceae</taxon>
        <taxon>Glycomyces</taxon>
    </lineage>
</organism>
<dbReference type="EMBL" id="JAGFNP010000011">
    <property type="protein sequence ID" value="MBO3734780.1"/>
    <property type="molecule type" value="Genomic_DNA"/>
</dbReference>
<sequence length="152" mass="16165">MTSTDASTGPLPAARRTARRLRVRRPAAVTGAAFVAWLTVIPISVALMVERPVWGVASAVLGLALLLAPVAVSMWAWRSGIDVTSEGIAIRGIFTSRTIAWKHIDGFATGNEGVAAILDDQSQVRLDPLKPENLPQVLAIGGQELREGESED</sequence>
<keyword evidence="1" id="KW-0812">Transmembrane</keyword>
<keyword evidence="3" id="KW-1185">Reference proteome</keyword>
<dbReference type="Proteomes" id="UP000681341">
    <property type="component" value="Unassembled WGS sequence"/>
</dbReference>
<name>A0ABS3U7Q3_9ACTN</name>
<dbReference type="RefSeq" id="WP_208498140.1">
    <property type="nucleotide sequence ID" value="NZ_JAGFNP010000011.1"/>
</dbReference>
<evidence type="ECO:0000313" key="2">
    <source>
        <dbReference type="EMBL" id="MBO3734780.1"/>
    </source>
</evidence>
<protein>
    <recommendedName>
        <fullName evidence="4">PH domain-containing protein</fullName>
    </recommendedName>
</protein>
<gene>
    <name evidence="2" type="ORF">J5V16_18290</name>
</gene>
<evidence type="ECO:0000256" key="1">
    <source>
        <dbReference type="SAM" id="Phobius"/>
    </source>
</evidence>
<reference evidence="2 3" key="1">
    <citation type="submission" date="2021-03" db="EMBL/GenBank/DDBJ databases">
        <title>Glycomyces sp. nov., a novel actinomycete isolated from soil.</title>
        <authorList>
            <person name="Yang X."/>
            <person name="Xu X."/>
        </authorList>
    </citation>
    <scope>NUCLEOTIDE SEQUENCE [LARGE SCALE GENOMIC DNA]</scope>
    <source>
        <strain evidence="2 3">NEAU-S30</strain>
    </source>
</reference>